<accession>A0A5E4GCG1</accession>
<evidence type="ECO:0000313" key="3">
    <source>
        <dbReference type="Proteomes" id="UP000327085"/>
    </source>
</evidence>
<dbReference type="Pfam" id="PF13976">
    <property type="entry name" value="gag_pre-integrs"/>
    <property type="match status" value="1"/>
</dbReference>
<evidence type="ECO:0000313" key="2">
    <source>
        <dbReference type="EMBL" id="VVA37575.1"/>
    </source>
</evidence>
<feature type="non-terminal residue" evidence="2">
    <location>
        <position position="165"/>
    </location>
</feature>
<proteinExistence type="predicted"/>
<dbReference type="Gramene" id="VVA37575">
    <property type="protein sequence ID" value="VVA37575"/>
    <property type="gene ID" value="Prudul26B011654"/>
</dbReference>
<dbReference type="AlphaFoldDB" id="A0A5E4GCG1"/>
<protein>
    <submittedName>
        <fullName evidence="2">PREDICTED: Retrovirus-related Pol poly from transposon</fullName>
    </submittedName>
</protein>
<dbReference type="Proteomes" id="UP000327085">
    <property type="component" value="Chromosome 4"/>
</dbReference>
<organism evidence="2 3">
    <name type="scientific">Prunus dulcis</name>
    <name type="common">Almond</name>
    <name type="synonym">Amygdalus dulcis</name>
    <dbReference type="NCBI Taxonomy" id="3755"/>
    <lineage>
        <taxon>Eukaryota</taxon>
        <taxon>Viridiplantae</taxon>
        <taxon>Streptophyta</taxon>
        <taxon>Embryophyta</taxon>
        <taxon>Tracheophyta</taxon>
        <taxon>Spermatophyta</taxon>
        <taxon>Magnoliopsida</taxon>
        <taxon>eudicotyledons</taxon>
        <taxon>Gunneridae</taxon>
        <taxon>Pentapetalae</taxon>
        <taxon>rosids</taxon>
        <taxon>fabids</taxon>
        <taxon>Rosales</taxon>
        <taxon>Rosaceae</taxon>
        <taxon>Amygdaloideae</taxon>
        <taxon>Amygdaleae</taxon>
        <taxon>Prunus</taxon>
    </lineage>
</organism>
<name>A0A5E4GCG1_PRUDU</name>
<dbReference type="InParanoid" id="A0A5E4GCG1"/>
<feature type="domain" description="GAG-pre-integrase" evidence="1">
    <location>
        <begin position="83"/>
        <end position="141"/>
    </location>
</feature>
<dbReference type="EMBL" id="CABIKO010000550">
    <property type="protein sequence ID" value="VVA37575.1"/>
    <property type="molecule type" value="Genomic_DNA"/>
</dbReference>
<gene>
    <name evidence="2" type="ORF">ALMOND_2B011654</name>
</gene>
<evidence type="ECO:0000259" key="1">
    <source>
        <dbReference type="Pfam" id="PF13976"/>
    </source>
</evidence>
<sequence length="165" mass="18733">MKQKWIWKKKEQAGSRKQKVQENLLCSLAITSNIDETNVVCMVAITSLSACLKDKWYFDNGCSRHMTGDKNWFESFVDMKISGSVTFGDADDQVELWHKIRLGHVNYRDWLKLSKKSYVRGLPSLSGKPEGVCGGCQIGKQTRTAHSATTFIGTNRILELMHMDL</sequence>
<dbReference type="InterPro" id="IPR025724">
    <property type="entry name" value="GAG-pre-integrase_dom"/>
</dbReference>
<reference evidence="3" key="1">
    <citation type="journal article" date="2020" name="Plant J.">
        <title>Transposons played a major role in the diversification between the closely related almond and peach genomes: results from the almond genome sequence.</title>
        <authorList>
            <person name="Alioto T."/>
            <person name="Alexiou K.G."/>
            <person name="Bardil A."/>
            <person name="Barteri F."/>
            <person name="Castanera R."/>
            <person name="Cruz F."/>
            <person name="Dhingra A."/>
            <person name="Duval H."/>
            <person name="Fernandez I Marti A."/>
            <person name="Frias L."/>
            <person name="Galan B."/>
            <person name="Garcia J.L."/>
            <person name="Howad W."/>
            <person name="Gomez-Garrido J."/>
            <person name="Gut M."/>
            <person name="Julca I."/>
            <person name="Morata J."/>
            <person name="Puigdomenech P."/>
            <person name="Ribeca P."/>
            <person name="Rubio Cabetas M.J."/>
            <person name="Vlasova A."/>
            <person name="Wirthensohn M."/>
            <person name="Garcia-Mas J."/>
            <person name="Gabaldon T."/>
            <person name="Casacuberta J.M."/>
            <person name="Arus P."/>
        </authorList>
    </citation>
    <scope>NUCLEOTIDE SEQUENCE [LARGE SCALE GENOMIC DNA]</scope>
    <source>
        <strain evidence="3">cv. Texas</strain>
    </source>
</reference>